<reference evidence="2 3" key="1">
    <citation type="submission" date="2016-04" db="EMBL/GenBank/DDBJ databases">
        <title>A degradative enzymes factory behind the ericoid mycorrhizal symbiosis.</title>
        <authorList>
            <consortium name="DOE Joint Genome Institute"/>
            <person name="Martino E."/>
            <person name="Morin E."/>
            <person name="Grelet G."/>
            <person name="Kuo A."/>
            <person name="Kohler A."/>
            <person name="Daghino S."/>
            <person name="Barry K."/>
            <person name="Choi C."/>
            <person name="Cichocki N."/>
            <person name="Clum A."/>
            <person name="Copeland A."/>
            <person name="Hainaut M."/>
            <person name="Haridas S."/>
            <person name="Labutti K."/>
            <person name="Lindquist E."/>
            <person name="Lipzen A."/>
            <person name="Khouja H.-R."/>
            <person name="Murat C."/>
            <person name="Ohm R."/>
            <person name="Olson A."/>
            <person name="Spatafora J."/>
            <person name="Veneault-Fourrey C."/>
            <person name="Henrissat B."/>
            <person name="Grigoriev I."/>
            <person name="Martin F."/>
            <person name="Perotto S."/>
        </authorList>
    </citation>
    <scope>NUCLEOTIDE SEQUENCE [LARGE SCALE GENOMIC DNA]</scope>
    <source>
        <strain evidence="2 3">F</strain>
    </source>
</reference>
<organism evidence="2 3">
    <name type="scientific">Hyaloscypha variabilis (strain UAMH 11265 / GT02V1 / F)</name>
    <name type="common">Meliniomyces variabilis</name>
    <dbReference type="NCBI Taxonomy" id="1149755"/>
    <lineage>
        <taxon>Eukaryota</taxon>
        <taxon>Fungi</taxon>
        <taxon>Dikarya</taxon>
        <taxon>Ascomycota</taxon>
        <taxon>Pezizomycotina</taxon>
        <taxon>Leotiomycetes</taxon>
        <taxon>Helotiales</taxon>
        <taxon>Hyaloscyphaceae</taxon>
        <taxon>Hyaloscypha</taxon>
        <taxon>Hyaloscypha variabilis</taxon>
    </lineage>
</organism>
<dbReference type="OrthoDB" id="5152928at2759"/>
<dbReference type="AlphaFoldDB" id="A0A2J6S3Y0"/>
<sequence>MVQLTTLVSLFIAASGLVSALPSPASEIKGTLAGPSDDTPHGIYAVDLAEDGSTTWTFIAPINETLGANPIVARDAEGINKRDSTNCNGFGTPADDVNVAQGNLANQCGNGYFYNSRSIAAYYNTGVAFGCNYGKKGQTCHSNDLWSDFASINSKCGFTHGAQAGAGWYSHTEADSVRLRGVESEKNYVGQEAGQWWLGGW</sequence>
<dbReference type="EMBL" id="KZ613940">
    <property type="protein sequence ID" value="PMD45438.1"/>
    <property type="molecule type" value="Genomic_DNA"/>
</dbReference>
<evidence type="ECO:0008006" key="4">
    <source>
        <dbReference type="Google" id="ProtNLM"/>
    </source>
</evidence>
<keyword evidence="1" id="KW-0732">Signal</keyword>
<accession>A0A2J6S3Y0</accession>
<keyword evidence="3" id="KW-1185">Reference proteome</keyword>
<dbReference type="STRING" id="1149755.A0A2J6S3Y0"/>
<protein>
    <recommendedName>
        <fullName evidence="4">Secreted protein</fullName>
    </recommendedName>
</protein>
<gene>
    <name evidence="2" type="ORF">L207DRAFT_562622</name>
</gene>
<proteinExistence type="predicted"/>
<evidence type="ECO:0000313" key="3">
    <source>
        <dbReference type="Proteomes" id="UP000235786"/>
    </source>
</evidence>
<evidence type="ECO:0000313" key="2">
    <source>
        <dbReference type="EMBL" id="PMD45438.1"/>
    </source>
</evidence>
<feature type="signal peptide" evidence="1">
    <location>
        <begin position="1"/>
        <end position="20"/>
    </location>
</feature>
<dbReference type="Proteomes" id="UP000235786">
    <property type="component" value="Unassembled WGS sequence"/>
</dbReference>
<evidence type="ECO:0000256" key="1">
    <source>
        <dbReference type="SAM" id="SignalP"/>
    </source>
</evidence>
<name>A0A2J6S3Y0_HYAVF</name>
<feature type="chain" id="PRO_5014344850" description="Secreted protein" evidence="1">
    <location>
        <begin position="21"/>
        <end position="201"/>
    </location>
</feature>